<evidence type="ECO:0000256" key="2">
    <source>
        <dbReference type="ARBA" id="ARBA00023002"/>
    </source>
</evidence>
<reference evidence="3" key="2">
    <citation type="submission" date="2020-09" db="EMBL/GenBank/DDBJ databases">
        <authorList>
            <person name="Sun Q."/>
            <person name="Kim S."/>
        </authorList>
    </citation>
    <scope>NUCLEOTIDE SEQUENCE</scope>
    <source>
        <strain evidence="3">KCTC 32255</strain>
    </source>
</reference>
<gene>
    <name evidence="3" type="ORF">GCM10011614_20650</name>
</gene>
<dbReference type="EMBL" id="BMZA01000006">
    <property type="protein sequence ID" value="GGZ05527.1"/>
    <property type="molecule type" value="Genomic_DNA"/>
</dbReference>
<dbReference type="Proteomes" id="UP000648075">
    <property type="component" value="Unassembled WGS sequence"/>
</dbReference>
<organism evidence="3 4">
    <name type="scientific">Novosphingobium colocasiae</name>
    <dbReference type="NCBI Taxonomy" id="1256513"/>
    <lineage>
        <taxon>Bacteria</taxon>
        <taxon>Pseudomonadati</taxon>
        <taxon>Pseudomonadota</taxon>
        <taxon>Alphaproteobacteria</taxon>
        <taxon>Sphingomonadales</taxon>
        <taxon>Sphingomonadaceae</taxon>
        <taxon>Novosphingobium</taxon>
    </lineage>
</organism>
<name>A0A918PGX2_9SPHN</name>
<dbReference type="NCBIfam" id="NF007479">
    <property type="entry name" value="PRK10069.1"/>
    <property type="match status" value="1"/>
</dbReference>
<keyword evidence="4" id="KW-1185">Reference proteome</keyword>
<dbReference type="Pfam" id="PF00866">
    <property type="entry name" value="Ring_hydroxyl_B"/>
    <property type="match status" value="1"/>
</dbReference>
<keyword evidence="3" id="KW-0223">Dioxygenase</keyword>
<protein>
    <submittedName>
        <fullName evidence="3">Ring-hydroxylating dioxygenase subunit beta</fullName>
    </submittedName>
</protein>
<sequence>MSAPSQDLLARMALTFEAQQFLYAEARLLDTQNYKAWLELVTDDIHYWAPVVESRERRHRAGHYVAAADESAYFDDTRATLGMRVARLGFPGAWAEVPPSRMTRLISNVEVGEQGAEDIPVRSCFYLFRSRLETEEDSYHGVREDVLRRVDGELRLARRKIIFAQSVLTARSITTFL</sequence>
<evidence type="ECO:0000313" key="3">
    <source>
        <dbReference type="EMBL" id="GGZ05527.1"/>
    </source>
</evidence>
<keyword evidence="2" id="KW-0560">Oxidoreductase</keyword>
<dbReference type="InterPro" id="IPR000391">
    <property type="entry name" value="Rng_hydr_dOase-bsu"/>
</dbReference>
<dbReference type="GO" id="GO:0019380">
    <property type="term" value="P:3-phenylpropionate catabolic process"/>
    <property type="evidence" value="ECO:0007669"/>
    <property type="project" value="TreeGrafter"/>
</dbReference>
<dbReference type="SUPFAM" id="SSF54427">
    <property type="entry name" value="NTF2-like"/>
    <property type="match status" value="1"/>
</dbReference>
<comment type="similarity">
    <text evidence="1">Belongs to the bacterial ring-hydroxylating dioxygenase beta subunit family.</text>
</comment>
<dbReference type="CDD" id="cd00667">
    <property type="entry name" value="ring_hydroxylating_dioxygenases_beta"/>
    <property type="match status" value="1"/>
</dbReference>
<proteinExistence type="inferred from homology"/>
<dbReference type="GO" id="GO:0051213">
    <property type="term" value="F:dioxygenase activity"/>
    <property type="evidence" value="ECO:0007669"/>
    <property type="project" value="UniProtKB-KW"/>
</dbReference>
<dbReference type="InterPro" id="IPR032710">
    <property type="entry name" value="NTF2-like_dom_sf"/>
</dbReference>
<evidence type="ECO:0000256" key="1">
    <source>
        <dbReference type="ARBA" id="ARBA00009570"/>
    </source>
</evidence>
<evidence type="ECO:0000313" key="4">
    <source>
        <dbReference type="Proteomes" id="UP000648075"/>
    </source>
</evidence>
<reference evidence="3" key="1">
    <citation type="journal article" date="2014" name="Int. J. Syst. Evol. Microbiol.">
        <title>Complete genome sequence of Corynebacterium casei LMG S-19264T (=DSM 44701T), isolated from a smear-ripened cheese.</title>
        <authorList>
            <consortium name="US DOE Joint Genome Institute (JGI-PGF)"/>
            <person name="Walter F."/>
            <person name="Albersmeier A."/>
            <person name="Kalinowski J."/>
            <person name="Ruckert C."/>
        </authorList>
    </citation>
    <scope>NUCLEOTIDE SEQUENCE</scope>
    <source>
        <strain evidence="3">KCTC 32255</strain>
    </source>
</reference>
<dbReference type="RefSeq" id="WP_189621113.1">
    <property type="nucleotide sequence ID" value="NZ_BMZA01000006.1"/>
</dbReference>
<dbReference type="PANTHER" id="PTHR41534:SF2">
    <property type="entry name" value="3-PHENYLPROPIONATE_CINNAMIC ACID DIOXYGENASE SUBUNIT BETA"/>
    <property type="match status" value="1"/>
</dbReference>
<accession>A0A918PGX2</accession>
<dbReference type="Gene3D" id="3.10.450.50">
    <property type="match status" value="1"/>
</dbReference>
<dbReference type="AlphaFoldDB" id="A0A918PGX2"/>
<dbReference type="PANTHER" id="PTHR41534">
    <property type="entry name" value="BLR3401 PROTEIN"/>
    <property type="match status" value="1"/>
</dbReference>
<comment type="caution">
    <text evidence="3">The sequence shown here is derived from an EMBL/GenBank/DDBJ whole genome shotgun (WGS) entry which is preliminary data.</text>
</comment>